<feature type="compositionally biased region" description="Basic residues" evidence="1">
    <location>
        <begin position="52"/>
        <end position="61"/>
    </location>
</feature>
<accession>A0ABR3MCB2</accession>
<gene>
    <name evidence="2" type="ORF">QQF64_005440</name>
</gene>
<feature type="compositionally biased region" description="Basic and acidic residues" evidence="1">
    <location>
        <begin position="62"/>
        <end position="71"/>
    </location>
</feature>
<proteinExistence type="predicted"/>
<organism evidence="2 3">
    <name type="scientific">Cirrhinus molitorella</name>
    <name type="common">mud carp</name>
    <dbReference type="NCBI Taxonomy" id="172907"/>
    <lineage>
        <taxon>Eukaryota</taxon>
        <taxon>Metazoa</taxon>
        <taxon>Chordata</taxon>
        <taxon>Craniata</taxon>
        <taxon>Vertebrata</taxon>
        <taxon>Euteleostomi</taxon>
        <taxon>Actinopterygii</taxon>
        <taxon>Neopterygii</taxon>
        <taxon>Teleostei</taxon>
        <taxon>Ostariophysi</taxon>
        <taxon>Cypriniformes</taxon>
        <taxon>Cyprinidae</taxon>
        <taxon>Labeoninae</taxon>
        <taxon>Labeonini</taxon>
        <taxon>Cirrhinus</taxon>
    </lineage>
</organism>
<evidence type="ECO:0000256" key="1">
    <source>
        <dbReference type="SAM" id="MobiDB-lite"/>
    </source>
</evidence>
<evidence type="ECO:0008006" key="4">
    <source>
        <dbReference type="Google" id="ProtNLM"/>
    </source>
</evidence>
<name>A0ABR3MCB2_9TELE</name>
<sequence>MGTKLTSLPRFPCPVHSPQTPRLLVFLVLSVFSRPLSRVASRQNRQHEHRQQKLHSNGKNKKKDDAERLIG</sequence>
<evidence type="ECO:0000313" key="2">
    <source>
        <dbReference type="EMBL" id="KAL1262701.1"/>
    </source>
</evidence>
<dbReference type="EMBL" id="JAYMGO010000013">
    <property type="protein sequence ID" value="KAL1262701.1"/>
    <property type="molecule type" value="Genomic_DNA"/>
</dbReference>
<feature type="region of interest" description="Disordered" evidence="1">
    <location>
        <begin position="38"/>
        <end position="71"/>
    </location>
</feature>
<protein>
    <recommendedName>
        <fullName evidence="4">Secreted protein</fullName>
    </recommendedName>
</protein>
<keyword evidence="3" id="KW-1185">Reference proteome</keyword>
<evidence type="ECO:0000313" key="3">
    <source>
        <dbReference type="Proteomes" id="UP001558613"/>
    </source>
</evidence>
<reference evidence="2 3" key="1">
    <citation type="submission" date="2023-09" db="EMBL/GenBank/DDBJ databases">
        <authorList>
            <person name="Wang M."/>
        </authorList>
    </citation>
    <scope>NUCLEOTIDE SEQUENCE [LARGE SCALE GENOMIC DNA]</scope>
    <source>
        <strain evidence="2">GT-2023</strain>
        <tissue evidence="2">Liver</tissue>
    </source>
</reference>
<dbReference type="Proteomes" id="UP001558613">
    <property type="component" value="Unassembled WGS sequence"/>
</dbReference>
<comment type="caution">
    <text evidence="2">The sequence shown here is derived from an EMBL/GenBank/DDBJ whole genome shotgun (WGS) entry which is preliminary data.</text>
</comment>